<dbReference type="Proteomes" id="UP000588098">
    <property type="component" value="Unassembled WGS sequence"/>
</dbReference>
<proteinExistence type="predicted"/>
<dbReference type="AlphaFoldDB" id="A0A7W9UWZ5"/>
<dbReference type="Pfam" id="PF00494">
    <property type="entry name" value="SQS_PSY"/>
    <property type="match status" value="1"/>
</dbReference>
<reference evidence="1 2" key="1">
    <citation type="submission" date="2020-08" db="EMBL/GenBank/DDBJ databases">
        <title>Genomic Encyclopedia of Type Strains, Phase III (KMG-III): the genomes of soil and plant-associated and newly described type strains.</title>
        <authorList>
            <person name="Whitman W."/>
        </authorList>
    </citation>
    <scope>NUCLEOTIDE SEQUENCE [LARGE SCALE GENOMIC DNA]</scope>
    <source>
        <strain evidence="1 2">CECT 8305</strain>
    </source>
</reference>
<name>A0A7W9UWZ5_9ACTN</name>
<keyword evidence="1" id="KW-0808">Transferase</keyword>
<dbReference type="PANTHER" id="PTHR31480">
    <property type="entry name" value="BIFUNCTIONAL LYCOPENE CYCLASE/PHYTOENE SYNTHASE"/>
    <property type="match status" value="1"/>
</dbReference>
<dbReference type="InterPro" id="IPR002060">
    <property type="entry name" value="Squ/phyt_synthse"/>
</dbReference>
<dbReference type="EC" id="2.5.1.32" evidence="1"/>
<dbReference type="GO" id="GO:0016765">
    <property type="term" value="F:transferase activity, transferring alkyl or aryl (other than methyl) groups"/>
    <property type="evidence" value="ECO:0007669"/>
    <property type="project" value="UniProtKB-ARBA"/>
</dbReference>
<evidence type="ECO:0000313" key="2">
    <source>
        <dbReference type="Proteomes" id="UP000588098"/>
    </source>
</evidence>
<accession>A0A7W9UWZ5</accession>
<dbReference type="InterPro" id="IPR008949">
    <property type="entry name" value="Isoprenoid_synthase_dom_sf"/>
</dbReference>
<protein>
    <submittedName>
        <fullName evidence="1">Phytoene synthase</fullName>
        <ecNumber evidence="1">2.5.1.32</ecNumber>
    </submittedName>
</protein>
<gene>
    <name evidence="1" type="ORF">FHS42_001487</name>
</gene>
<dbReference type="EMBL" id="JACHJL010000003">
    <property type="protein sequence ID" value="MBB5934440.1"/>
    <property type="molecule type" value="Genomic_DNA"/>
</dbReference>
<dbReference type="SUPFAM" id="SSF48576">
    <property type="entry name" value="Terpenoid synthases"/>
    <property type="match status" value="1"/>
</dbReference>
<keyword evidence="2" id="KW-1185">Reference proteome</keyword>
<evidence type="ECO:0000313" key="1">
    <source>
        <dbReference type="EMBL" id="MBB5934440.1"/>
    </source>
</evidence>
<dbReference type="RefSeq" id="WP_184569955.1">
    <property type="nucleotide sequence ID" value="NZ_JACHJL010000003.1"/>
</dbReference>
<dbReference type="Gene3D" id="1.10.600.10">
    <property type="entry name" value="Farnesyl Diphosphate Synthase"/>
    <property type="match status" value="1"/>
</dbReference>
<comment type="caution">
    <text evidence="1">The sequence shown here is derived from an EMBL/GenBank/DDBJ whole genome shotgun (WGS) entry which is preliminary data.</text>
</comment>
<organism evidence="1 2">
    <name type="scientific">Streptomyces zagrosensis</name>
    <dbReference type="NCBI Taxonomy" id="1042984"/>
    <lineage>
        <taxon>Bacteria</taxon>
        <taxon>Bacillati</taxon>
        <taxon>Actinomycetota</taxon>
        <taxon>Actinomycetes</taxon>
        <taxon>Kitasatosporales</taxon>
        <taxon>Streptomycetaceae</taxon>
        <taxon>Streptomyces</taxon>
    </lineage>
</organism>
<sequence>MTPAQELDAADVRDPRLREAYALCETILQHDNHASHTWMRGQLQPGSRPYWDAMIAFCGYADDLADALDVPLAERIRRYDAFTHTFFRMLHNASVPVPRSGPDEAHAEGERAYLVSLAFCDFVHTWHLSEAGIRQASQALRTDMSTEAYDTLTALERYMHGVSGEPARWLAALLGPRGQTPGDGAANAATAWSFGLQTLDFVLDLEEDVRLGKLYVPLDDLRQCGLQRADMERAVAARESPQALRDVVACQLVRVRRYFTAAERWMDSTRPLGWEAIRESLIEGWATVDRIARSGHDIFAVTAEPT</sequence>